<proteinExistence type="predicted"/>
<comment type="caution">
    <text evidence="1">The sequence shown here is derived from an EMBL/GenBank/DDBJ whole genome shotgun (WGS) entry which is preliminary data.</text>
</comment>
<dbReference type="Proteomes" id="UP000805193">
    <property type="component" value="Unassembled WGS sequence"/>
</dbReference>
<name>A0AC60NZJ6_IXOPE</name>
<gene>
    <name evidence="1" type="ORF">HPB47_010293</name>
</gene>
<protein>
    <submittedName>
        <fullName evidence="1">Uncharacterized protein</fullName>
    </submittedName>
</protein>
<accession>A0AC60NZJ6</accession>
<evidence type="ECO:0000313" key="1">
    <source>
        <dbReference type="EMBL" id="KAG0412571.1"/>
    </source>
</evidence>
<keyword evidence="2" id="KW-1185">Reference proteome</keyword>
<organism evidence="1 2">
    <name type="scientific">Ixodes persulcatus</name>
    <name type="common">Taiga tick</name>
    <dbReference type="NCBI Taxonomy" id="34615"/>
    <lineage>
        <taxon>Eukaryota</taxon>
        <taxon>Metazoa</taxon>
        <taxon>Ecdysozoa</taxon>
        <taxon>Arthropoda</taxon>
        <taxon>Chelicerata</taxon>
        <taxon>Arachnida</taxon>
        <taxon>Acari</taxon>
        <taxon>Parasitiformes</taxon>
        <taxon>Ixodida</taxon>
        <taxon>Ixodoidea</taxon>
        <taxon>Ixodidae</taxon>
        <taxon>Ixodinae</taxon>
        <taxon>Ixodes</taxon>
    </lineage>
</organism>
<dbReference type="EMBL" id="JABSTQ010011337">
    <property type="protein sequence ID" value="KAG0412571.1"/>
    <property type="molecule type" value="Genomic_DNA"/>
</dbReference>
<reference evidence="1 2" key="1">
    <citation type="journal article" date="2020" name="Cell">
        <title>Large-Scale Comparative Analyses of Tick Genomes Elucidate Their Genetic Diversity and Vector Capacities.</title>
        <authorList>
            <consortium name="Tick Genome and Microbiome Consortium (TIGMIC)"/>
            <person name="Jia N."/>
            <person name="Wang J."/>
            <person name="Shi W."/>
            <person name="Du L."/>
            <person name="Sun Y."/>
            <person name="Zhan W."/>
            <person name="Jiang J.F."/>
            <person name="Wang Q."/>
            <person name="Zhang B."/>
            <person name="Ji P."/>
            <person name="Bell-Sakyi L."/>
            <person name="Cui X.M."/>
            <person name="Yuan T.T."/>
            <person name="Jiang B.G."/>
            <person name="Yang W.F."/>
            <person name="Lam T.T."/>
            <person name="Chang Q.C."/>
            <person name="Ding S.J."/>
            <person name="Wang X.J."/>
            <person name="Zhu J.G."/>
            <person name="Ruan X.D."/>
            <person name="Zhao L."/>
            <person name="Wei J.T."/>
            <person name="Ye R.Z."/>
            <person name="Que T.C."/>
            <person name="Du C.H."/>
            <person name="Zhou Y.H."/>
            <person name="Cheng J.X."/>
            <person name="Dai P.F."/>
            <person name="Guo W.B."/>
            <person name="Han X.H."/>
            <person name="Huang E.J."/>
            <person name="Li L.F."/>
            <person name="Wei W."/>
            <person name="Gao Y.C."/>
            <person name="Liu J.Z."/>
            <person name="Shao H.Z."/>
            <person name="Wang X."/>
            <person name="Wang C.C."/>
            <person name="Yang T.C."/>
            <person name="Huo Q.B."/>
            <person name="Li W."/>
            <person name="Chen H.Y."/>
            <person name="Chen S.E."/>
            <person name="Zhou L.G."/>
            <person name="Ni X.B."/>
            <person name="Tian J.H."/>
            <person name="Sheng Y."/>
            <person name="Liu T."/>
            <person name="Pan Y.S."/>
            <person name="Xia L.Y."/>
            <person name="Li J."/>
            <person name="Zhao F."/>
            <person name="Cao W.C."/>
        </authorList>
    </citation>
    <scope>NUCLEOTIDE SEQUENCE [LARGE SCALE GENOMIC DNA]</scope>
    <source>
        <strain evidence="1">Iper-2018</strain>
    </source>
</reference>
<sequence>MNDMGEMVPLVPSLQNIVDQKSLKWVFVGGKGGVGKTTCSCSLAVQLAATRDSVLIISTDPAHNISDAFDQKFSKVPTQVAGFRNLYAMEIDPNLGFSELPDEYFEEGDPFRASKNMMQEILGAFPGIDEAMSYAEVMKLVRSMNFSVVIFDTAPTGHTLRLLSFPQASIAPLFKCFYNFVYDTTHTAGTTLHRVLAVVMA</sequence>
<evidence type="ECO:0000313" key="2">
    <source>
        <dbReference type="Proteomes" id="UP000805193"/>
    </source>
</evidence>